<reference evidence="6 7" key="1">
    <citation type="submission" date="2012-08" db="EMBL/GenBank/DDBJ databases">
        <title>Oryza genome evolution.</title>
        <authorList>
            <person name="Wing R.A."/>
        </authorList>
    </citation>
    <scope>NUCLEOTIDE SEQUENCE</scope>
</reference>
<evidence type="ECO:0000259" key="5">
    <source>
        <dbReference type="PROSITE" id="PS51371"/>
    </source>
</evidence>
<reference evidence="6" key="3">
    <citation type="submission" date="2015-04" db="UniProtKB">
        <authorList>
            <consortium name="EnsemblPlants"/>
        </authorList>
    </citation>
    <scope>IDENTIFICATION</scope>
</reference>
<accession>A0A0D9WB94</accession>
<dbReference type="InterPro" id="IPR000644">
    <property type="entry name" value="CBS_dom"/>
</dbReference>
<name>A0A0D9WB94_9ORYZ</name>
<keyword evidence="2 3" id="KW-0129">CBS domain</keyword>
<evidence type="ECO:0000256" key="3">
    <source>
        <dbReference type="PROSITE-ProRule" id="PRU00703"/>
    </source>
</evidence>
<dbReference type="HOGENOM" id="CLU_056468_0_0_1"/>
<dbReference type="Proteomes" id="UP000032180">
    <property type="component" value="Chromosome 4"/>
</dbReference>
<dbReference type="STRING" id="77586.A0A0D9WB94"/>
<dbReference type="PANTHER" id="PTHR13780">
    <property type="entry name" value="AMP-ACTIVATED PROTEIN KINASE, GAMMA REGULATORY SUBUNIT"/>
    <property type="match status" value="1"/>
</dbReference>
<organism evidence="6 7">
    <name type="scientific">Leersia perrieri</name>
    <dbReference type="NCBI Taxonomy" id="77586"/>
    <lineage>
        <taxon>Eukaryota</taxon>
        <taxon>Viridiplantae</taxon>
        <taxon>Streptophyta</taxon>
        <taxon>Embryophyta</taxon>
        <taxon>Tracheophyta</taxon>
        <taxon>Spermatophyta</taxon>
        <taxon>Magnoliopsida</taxon>
        <taxon>Liliopsida</taxon>
        <taxon>Poales</taxon>
        <taxon>Poaceae</taxon>
        <taxon>BOP clade</taxon>
        <taxon>Oryzoideae</taxon>
        <taxon>Oryzeae</taxon>
        <taxon>Oryzinae</taxon>
        <taxon>Leersia</taxon>
    </lineage>
</organism>
<dbReference type="Gramene" id="LPERR04G25340.1">
    <property type="protein sequence ID" value="LPERR04G25340.1"/>
    <property type="gene ID" value="LPERR04G25340"/>
</dbReference>
<dbReference type="Gene3D" id="3.10.580.10">
    <property type="entry name" value="CBS-domain"/>
    <property type="match status" value="1"/>
</dbReference>
<dbReference type="PANTHER" id="PTHR13780:SF146">
    <property type="entry name" value="CBS DOMAIN-CONTAINING PROTEIN"/>
    <property type="match status" value="1"/>
</dbReference>
<dbReference type="GO" id="GO:0005634">
    <property type="term" value="C:nucleus"/>
    <property type="evidence" value="ECO:0007669"/>
    <property type="project" value="TreeGrafter"/>
</dbReference>
<dbReference type="Pfam" id="PF00571">
    <property type="entry name" value="CBS"/>
    <property type="match status" value="1"/>
</dbReference>
<evidence type="ECO:0000313" key="7">
    <source>
        <dbReference type="Proteomes" id="UP000032180"/>
    </source>
</evidence>
<keyword evidence="7" id="KW-1185">Reference proteome</keyword>
<dbReference type="EnsemblPlants" id="LPERR04G25340.1">
    <property type="protein sequence ID" value="LPERR04G25340.1"/>
    <property type="gene ID" value="LPERR04G25340"/>
</dbReference>
<feature type="compositionally biased region" description="Low complexity" evidence="4">
    <location>
        <begin position="268"/>
        <end position="289"/>
    </location>
</feature>
<dbReference type="GO" id="GO:0005737">
    <property type="term" value="C:cytoplasm"/>
    <property type="evidence" value="ECO:0007669"/>
    <property type="project" value="TreeGrafter"/>
</dbReference>
<dbReference type="PROSITE" id="PS51371">
    <property type="entry name" value="CBS"/>
    <property type="match status" value="1"/>
</dbReference>
<feature type="region of interest" description="Disordered" evidence="4">
    <location>
        <begin position="268"/>
        <end position="296"/>
    </location>
</feature>
<dbReference type="InterPro" id="IPR046342">
    <property type="entry name" value="CBS_dom_sf"/>
</dbReference>
<evidence type="ECO:0000256" key="2">
    <source>
        <dbReference type="ARBA" id="ARBA00023122"/>
    </source>
</evidence>
<dbReference type="eggNOG" id="KOG1764">
    <property type="taxonomic scope" value="Eukaryota"/>
</dbReference>
<feature type="domain" description="CBS" evidence="5">
    <location>
        <begin position="315"/>
        <end position="373"/>
    </location>
</feature>
<keyword evidence="1" id="KW-0677">Repeat</keyword>
<sequence length="375" mass="39010">MHDVSDLCIGKPALTWLPPTATVADAIADLETRGNDAAAAVWDGKGDDVAGRVSMVDVILFLCHEHNLDSPSAALHSSLADLLAVAGKPPVRRIDPHASVVEAVDAFLDGGGASCLVVPIRERRRSPAAAAEGKGEKLLCWLTVEDVVRFFLGCIGVFSATASLSVTHLGVVRPASLAVAAADMALPAVVPLLRAAVATHSSVAVLTGQRLAGEVSPSTLCSLDPSLAAAAIAALSAGDLAAFLHRGGGATIHDIRCRLRRRNLHSTSSSSLLSSSPTSSSSATSSSSSSDDDDEEEHGFKCYATASCARRGSKQMTEAIACRPGSSLVAVMVQAIAHRVTQVWVVDDGGELVGVVRFLDVLRVLRHHLQRPIFS</sequence>
<reference evidence="7" key="2">
    <citation type="submission" date="2013-12" db="EMBL/GenBank/DDBJ databases">
        <authorList>
            <person name="Yu Y."/>
            <person name="Lee S."/>
            <person name="de Baynast K."/>
            <person name="Wissotski M."/>
            <person name="Liu L."/>
            <person name="Talag J."/>
            <person name="Goicoechea J."/>
            <person name="Angelova A."/>
            <person name="Jetty R."/>
            <person name="Kudrna D."/>
            <person name="Golser W."/>
            <person name="Rivera L."/>
            <person name="Zhang J."/>
            <person name="Wing R."/>
        </authorList>
    </citation>
    <scope>NUCLEOTIDE SEQUENCE</scope>
</reference>
<proteinExistence type="predicted"/>
<evidence type="ECO:0000256" key="1">
    <source>
        <dbReference type="ARBA" id="ARBA00022737"/>
    </source>
</evidence>
<evidence type="ECO:0000313" key="6">
    <source>
        <dbReference type="EnsemblPlants" id="LPERR04G25340.1"/>
    </source>
</evidence>
<evidence type="ECO:0000256" key="4">
    <source>
        <dbReference type="SAM" id="MobiDB-lite"/>
    </source>
</evidence>
<dbReference type="SMART" id="SM00116">
    <property type="entry name" value="CBS"/>
    <property type="match status" value="3"/>
</dbReference>
<protein>
    <recommendedName>
        <fullName evidence="5">CBS domain-containing protein</fullName>
    </recommendedName>
</protein>
<dbReference type="InterPro" id="IPR050511">
    <property type="entry name" value="AMPK_gamma/SDS23_families"/>
</dbReference>
<dbReference type="AlphaFoldDB" id="A0A0D9WB94"/>
<dbReference type="SUPFAM" id="SSF54631">
    <property type="entry name" value="CBS-domain pair"/>
    <property type="match status" value="1"/>
</dbReference>